<evidence type="ECO:0000259" key="1">
    <source>
        <dbReference type="SMART" id="SM01264"/>
    </source>
</evidence>
<sequence length="975" mass="110247">MNRLSKLENLTAYTVVEKKELKEVNGYGYILSHNKTKARVAVIENDDTNKVFTIGFRTPPADDTGVPHITEHSVLCGSRKFPVKDPFVELCKGSLNTFLNAMTYSDKTVYPLASLNEKDFHNLMHVYMDAVFYPDMYEKKEIMMQEGWHYEIDEETGELTYNGVVFNEMKGVYSSPEQQLYRIIEKSLLPHTAYGFESGGDPEAIPNLTQEDFIAFHKRYYHPSNSYIYLYGDMDAAEELTFIDEEYLQNFDYAEIDSALTDEPAFEKPVEVREYYSIAENESEQDNTYLTYNTVVGTSADKKLCTAFSILEYALLSAPGAPLKKALIDAGLGKDILSSFDDGIKQPNFSIIAKNANAEDLERFIQVLEDTLASIVEQGMDKKSLLAAINYFEFKHKEGNFGRFPKGLMLGLNAFSTWLYDDAAALDLFSLNDVYDALKQDVETGYFEALIKQYILQNTHKSYCLLMPKKGLNNEIVEREKARLAAYKETLSAADIEEIRANMMHLKEYQSSGDAEEDLKKIPMLAIDDIEKHAKKINNRILEIEHVKVLSHDIFTNGITYLSLNFCMDDIDYDKFPVIALLTEIFKYVDTEHFSYSELSNEINLYTGGIGFSTTVTNKKEYGGYVTHFVVSAKMLDAQLDKAMELIEEILFTSKLSDKKRLKEIIAETRAAMKDDLLANGHTTAAGRATAYISKIGVVKELTEGVDYYMYLSDLDDHFEERYEGLAADLQETLGQLLRRDSLLVNFTSDKKPEDTLTESLTGFSCKLSTRLAFENVKEIPVVKKNEGFKTASQVQYVATAGNFCERGYEYTGALNVLQCIFSYDYLWINVRVKGGAYGCMCSFNRSGNAYFTSYRDPNLLETYEIYKKAPEYVRSFEADERDMTKYIIGAISRMDAPLTPSADGNFSLICYLMGIDDADLQRTRDEVLGATPEVIRGLAGYVEAAVDGGVICAIGDEARIEDAKDAFTEVKSVF</sequence>
<dbReference type="PANTHER" id="PTHR43016">
    <property type="entry name" value="PRESEQUENCE PROTEASE"/>
    <property type="match status" value="1"/>
</dbReference>
<dbReference type="Proteomes" id="UP000515819">
    <property type="component" value="Chromosome"/>
</dbReference>
<dbReference type="Pfam" id="PF05193">
    <property type="entry name" value="Peptidase_M16_C"/>
    <property type="match status" value="1"/>
</dbReference>
<feature type="domain" description="Peptidase M16C associated" evidence="1">
    <location>
        <begin position="466"/>
        <end position="715"/>
    </location>
</feature>
<dbReference type="GO" id="GO:0046872">
    <property type="term" value="F:metal ion binding"/>
    <property type="evidence" value="ECO:0007669"/>
    <property type="project" value="InterPro"/>
</dbReference>
<dbReference type="Pfam" id="PF22516">
    <property type="entry name" value="PreP_C"/>
    <property type="match status" value="1"/>
</dbReference>
<keyword evidence="3" id="KW-1185">Reference proteome</keyword>
<dbReference type="SUPFAM" id="SSF63411">
    <property type="entry name" value="LuxS/MPP-like metallohydrolase"/>
    <property type="match status" value="4"/>
</dbReference>
<dbReference type="RefSeq" id="WP_249320901.1">
    <property type="nucleotide sequence ID" value="NZ_CP060632.1"/>
</dbReference>
<dbReference type="Gene3D" id="3.30.830.10">
    <property type="entry name" value="Metalloenzyme, LuxS/M16 peptidase-like"/>
    <property type="match status" value="4"/>
</dbReference>
<organism evidence="2 3">
    <name type="scientific">Wujia chipingensis</name>
    <dbReference type="NCBI Taxonomy" id="2763670"/>
    <lineage>
        <taxon>Bacteria</taxon>
        <taxon>Bacillati</taxon>
        <taxon>Bacillota</taxon>
        <taxon>Clostridia</taxon>
        <taxon>Lachnospirales</taxon>
        <taxon>Lachnospiraceae</taxon>
        <taxon>Wujia</taxon>
    </lineage>
</organism>
<dbReference type="InterPro" id="IPR013578">
    <property type="entry name" value="Peptidase_M16C_assoc"/>
</dbReference>
<dbReference type="InterPro" id="IPR007863">
    <property type="entry name" value="Peptidase_M16_C"/>
</dbReference>
<dbReference type="FunFam" id="3.30.830.10:FF:000034">
    <property type="entry name" value="presequence protease 1, chloroplastic/mitochondrial"/>
    <property type="match status" value="1"/>
</dbReference>
<dbReference type="PANTHER" id="PTHR43016:SF13">
    <property type="entry name" value="PRESEQUENCE PROTEASE, MITOCHONDRIAL"/>
    <property type="match status" value="1"/>
</dbReference>
<dbReference type="Pfam" id="PF08367">
    <property type="entry name" value="M16C_assoc"/>
    <property type="match status" value="1"/>
</dbReference>
<accession>A0A7G9FJF3</accession>
<protein>
    <submittedName>
        <fullName evidence="2">Insulinase family protein</fullName>
    </submittedName>
</protein>
<dbReference type="SMART" id="SM01264">
    <property type="entry name" value="M16C_associated"/>
    <property type="match status" value="1"/>
</dbReference>
<dbReference type="InterPro" id="IPR055130">
    <property type="entry name" value="PreP_C"/>
</dbReference>
<dbReference type="EMBL" id="CP060632">
    <property type="protein sequence ID" value="QNL98684.1"/>
    <property type="molecule type" value="Genomic_DNA"/>
</dbReference>
<reference evidence="2 3" key="1">
    <citation type="submission" date="2020-08" db="EMBL/GenBank/DDBJ databases">
        <authorList>
            <person name="Liu C."/>
            <person name="Sun Q."/>
        </authorList>
    </citation>
    <scope>NUCLEOTIDE SEQUENCE [LARGE SCALE GENOMIC DNA]</scope>
    <source>
        <strain evidence="2 3">NSJ-4</strain>
    </source>
</reference>
<evidence type="ECO:0000313" key="3">
    <source>
        <dbReference type="Proteomes" id="UP000515819"/>
    </source>
</evidence>
<dbReference type="GO" id="GO:0016485">
    <property type="term" value="P:protein processing"/>
    <property type="evidence" value="ECO:0007669"/>
    <property type="project" value="TreeGrafter"/>
</dbReference>
<proteinExistence type="predicted"/>
<dbReference type="KEGG" id="wcp:H9Q76_07940"/>
<dbReference type="AlphaFoldDB" id="A0A7G9FJF3"/>
<gene>
    <name evidence="2" type="ORF">H9Q76_07940</name>
</gene>
<evidence type="ECO:0000313" key="2">
    <source>
        <dbReference type="EMBL" id="QNL98684.1"/>
    </source>
</evidence>
<name>A0A7G9FJF3_9FIRM</name>
<dbReference type="InterPro" id="IPR011249">
    <property type="entry name" value="Metalloenz_LuxS/M16"/>
</dbReference>
<dbReference type="GO" id="GO:0004222">
    <property type="term" value="F:metalloendopeptidase activity"/>
    <property type="evidence" value="ECO:0007669"/>
    <property type="project" value="TreeGrafter"/>
</dbReference>